<sequence length="219" mass="24399">MTIGQRLMQARKTQALTQQQVADLCHVSRQTVSSWESGRTYPDIESIVRLADLLHLSLDELMRPDSEFVQVLKHREAGARDARRGFVASIAMMILLTAIYGAYILELPGFQLGNGTKLLLLGIILVQGKTAELMRKRYADAKLGTMAQAELRVAQIGFGVGIVICGLVGIRFNWGWHFWILTPVLLKAAKRIAQLGVRTNSWTSGMMSLCIQMKINSEQ</sequence>
<evidence type="ECO:0000313" key="5">
    <source>
        <dbReference type="Proteomes" id="UP000388452"/>
    </source>
</evidence>
<dbReference type="PANTHER" id="PTHR46558:SF15">
    <property type="entry name" value="HELIX-TURN-HELIX DOMAIN PROTEIN"/>
    <property type="match status" value="1"/>
</dbReference>
<keyword evidence="2" id="KW-0812">Transmembrane</keyword>
<dbReference type="CDD" id="cd00093">
    <property type="entry name" value="HTH_XRE"/>
    <property type="match status" value="1"/>
</dbReference>
<dbReference type="PROSITE" id="PS50943">
    <property type="entry name" value="HTH_CROC1"/>
    <property type="match status" value="1"/>
</dbReference>
<dbReference type="InterPro" id="IPR001387">
    <property type="entry name" value="Cro/C1-type_HTH"/>
</dbReference>
<evidence type="ECO:0000256" key="1">
    <source>
        <dbReference type="ARBA" id="ARBA00023125"/>
    </source>
</evidence>
<evidence type="ECO:0000313" key="4">
    <source>
        <dbReference type="EMBL" id="QFQ90318.1"/>
    </source>
</evidence>
<dbReference type="RefSeq" id="WP_152164623.1">
    <property type="nucleotide sequence ID" value="NZ_CP045068.1"/>
</dbReference>
<dbReference type="AlphaFoldDB" id="A0A5P8JMK1"/>
<dbReference type="Pfam" id="PF01381">
    <property type="entry name" value="HTH_3"/>
    <property type="match status" value="1"/>
</dbReference>
<accession>A0A5P8JMK1</accession>
<dbReference type="Gene3D" id="1.10.260.40">
    <property type="entry name" value="lambda repressor-like DNA-binding domains"/>
    <property type="match status" value="1"/>
</dbReference>
<proteinExistence type="predicted"/>
<dbReference type="SMART" id="SM00530">
    <property type="entry name" value="HTH_XRE"/>
    <property type="match status" value="1"/>
</dbReference>
<feature type="domain" description="HTH cro/C1-type" evidence="3">
    <location>
        <begin position="7"/>
        <end position="61"/>
    </location>
</feature>
<name>A0A5P8JMK1_9LACO</name>
<evidence type="ECO:0000259" key="3">
    <source>
        <dbReference type="PROSITE" id="PS50943"/>
    </source>
</evidence>
<gene>
    <name evidence="4" type="ORF">LM010_02160</name>
</gene>
<reference evidence="4 5" key="1">
    <citation type="submission" date="2019-10" db="EMBL/GenBank/DDBJ databases">
        <title>Genome sequencing of Lactobacillus manihotivorans.</title>
        <authorList>
            <person name="Kim K."/>
        </authorList>
    </citation>
    <scope>NUCLEOTIDE SEQUENCE [LARGE SCALE GENOMIC DNA]</scope>
    <source>
        <strain evidence="4 5">LM010</strain>
    </source>
</reference>
<dbReference type="SUPFAM" id="SSF47413">
    <property type="entry name" value="lambda repressor-like DNA-binding domains"/>
    <property type="match status" value="1"/>
</dbReference>
<keyword evidence="2" id="KW-0472">Membrane</keyword>
<feature type="transmembrane region" description="Helical" evidence="2">
    <location>
        <begin position="149"/>
        <end position="170"/>
    </location>
</feature>
<protein>
    <submittedName>
        <fullName evidence="4">Helix-turn-helix domain-containing protein</fullName>
    </submittedName>
</protein>
<dbReference type="InterPro" id="IPR010982">
    <property type="entry name" value="Lambda_DNA-bd_dom_sf"/>
</dbReference>
<keyword evidence="2" id="KW-1133">Transmembrane helix</keyword>
<evidence type="ECO:0000256" key="2">
    <source>
        <dbReference type="SAM" id="Phobius"/>
    </source>
</evidence>
<dbReference type="GO" id="GO:0003677">
    <property type="term" value="F:DNA binding"/>
    <property type="evidence" value="ECO:0007669"/>
    <property type="project" value="UniProtKB-KW"/>
</dbReference>
<keyword evidence="1" id="KW-0238">DNA-binding</keyword>
<dbReference type="PANTHER" id="PTHR46558">
    <property type="entry name" value="TRACRIPTIONAL REGULATORY PROTEIN-RELATED-RELATED"/>
    <property type="match status" value="1"/>
</dbReference>
<organism evidence="4 5">
    <name type="scientific">Lacticaseibacillus manihotivorans</name>
    <dbReference type="NCBI Taxonomy" id="88233"/>
    <lineage>
        <taxon>Bacteria</taxon>
        <taxon>Bacillati</taxon>
        <taxon>Bacillota</taxon>
        <taxon>Bacilli</taxon>
        <taxon>Lactobacillales</taxon>
        <taxon>Lactobacillaceae</taxon>
        <taxon>Lacticaseibacillus</taxon>
    </lineage>
</organism>
<dbReference type="EMBL" id="CP045068">
    <property type="protein sequence ID" value="QFQ90318.1"/>
    <property type="molecule type" value="Genomic_DNA"/>
</dbReference>
<dbReference type="Proteomes" id="UP000388452">
    <property type="component" value="Chromosome"/>
</dbReference>
<feature type="transmembrane region" description="Helical" evidence="2">
    <location>
        <begin position="85"/>
        <end position="104"/>
    </location>
</feature>